<dbReference type="Pfam" id="PF08507">
    <property type="entry name" value="COPI_assoc"/>
    <property type="match status" value="1"/>
</dbReference>
<feature type="transmembrane region" description="Helical" evidence="5">
    <location>
        <begin position="149"/>
        <end position="168"/>
    </location>
</feature>
<proteinExistence type="predicted"/>
<gene>
    <name evidence="6" type="ORF">PDEL1432_LOCUS2535</name>
</gene>
<feature type="transmembrane region" description="Helical" evidence="5">
    <location>
        <begin position="57"/>
        <end position="77"/>
    </location>
</feature>
<evidence type="ECO:0000256" key="3">
    <source>
        <dbReference type="ARBA" id="ARBA00022989"/>
    </source>
</evidence>
<sequence>MASTNKNQANNGSNVTGTISQFAKTAFTSENIEAAGRYTKEKALELKTQAQEGDRSLRYMGLIGGVACILVGLFELTSRIMRLQLVGAVIDVYVIMLGSVIIVLEGKDMFLSKRLVQNLNKYALFLKFLWGRGCLYFICGTLQLTQIDLFTLVAGCYMCAVGILYIVVGNSTAKKLQAIRKSLYSEATLRSKFQVANVEGDGLNVKQFRFLCEDLELDLTRREAEAAFEYIQKNGDETNEKLSYEEFKGWWDNLEEDGQIDDSAFIFV</sequence>
<keyword evidence="3 5" id="KW-1133">Transmembrane helix</keyword>
<keyword evidence="4 5" id="KW-0472">Membrane</keyword>
<dbReference type="InterPro" id="IPR011992">
    <property type="entry name" value="EF-hand-dom_pair"/>
</dbReference>
<evidence type="ECO:0000313" key="6">
    <source>
        <dbReference type="EMBL" id="CAD8762495.1"/>
    </source>
</evidence>
<name>A0A7S0UK21_9STRA</name>
<evidence type="ECO:0008006" key="7">
    <source>
        <dbReference type="Google" id="ProtNLM"/>
    </source>
</evidence>
<evidence type="ECO:0000256" key="1">
    <source>
        <dbReference type="ARBA" id="ARBA00004141"/>
    </source>
</evidence>
<accession>A0A7S0UK21</accession>
<dbReference type="AlphaFoldDB" id="A0A7S0UK21"/>
<dbReference type="Gene3D" id="1.10.238.10">
    <property type="entry name" value="EF-hand"/>
    <property type="match status" value="1"/>
</dbReference>
<protein>
    <recommendedName>
        <fullName evidence="7">Calmodulin</fullName>
    </recommendedName>
</protein>
<comment type="subcellular location">
    <subcellularLocation>
        <location evidence="1">Membrane</location>
        <topology evidence="1">Multi-pass membrane protein</topology>
    </subcellularLocation>
</comment>
<organism evidence="6">
    <name type="scientific">Pseudo-nitzschia delicatissima</name>
    <dbReference type="NCBI Taxonomy" id="44447"/>
    <lineage>
        <taxon>Eukaryota</taxon>
        <taxon>Sar</taxon>
        <taxon>Stramenopiles</taxon>
        <taxon>Ochrophyta</taxon>
        <taxon>Bacillariophyta</taxon>
        <taxon>Bacillariophyceae</taxon>
        <taxon>Bacillariophycidae</taxon>
        <taxon>Bacillariales</taxon>
        <taxon>Bacillariaceae</taxon>
        <taxon>Pseudo-nitzschia</taxon>
    </lineage>
</organism>
<dbReference type="SUPFAM" id="SSF47473">
    <property type="entry name" value="EF-hand"/>
    <property type="match status" value="1"/>
</dbReference>
<dbReference type="GO" id="GO:0016020">
    <property type="term" value="C:membrane"/>
    <property type="evidence" value="ECO:0007669"/>
    <property type="project" value="UniProtKB-SubCell"/>
</dbReference>
<reference evidence="6" key="1">
    <citation type="submission" date="2021-01" db="EMBL/GenBank/DDBJ databases">
        <authorList>
            <person name="Corre E."/>
            <person name="Pelletier E."/>
            <person name="Niang G."/>
            <person name="Scheremetjew M."/>
            <person name="Finn R."/>
            <person name="Kale V."/>
            <person name="Holt S."/>
            <person name="Cochrane G."/>
            <person name="Meng A."/>
            <person name="Brown T."/>
            <person name="Cohen L."/>
        </authorList>
    </citation>
    <scope>NUCLEOTIDE SEQUENCE</scope>
    <source>
        <strain evidence="6">UNC1205</strain>
    </source>
</reference>
<feature type="transmembrane region" description="Helical" evidence="5">
    <location>
        <begin position="83"/>
        <end position="104"/>
    </location>
</feature>
<evidence type="ECO:0000256" key="4">
    <source>
        <dbReference type="ARBA" id="ARBA00023136"/>
    </source>
</evidence>
<keyword evidence="2 5" id="KW-0812">Transmembrane</keyword>
<dbReference type="PANTHER" id="PTHR28128:SF1">
    <property type="entry name" value="GOLGI APPARATUS MEMBRANE PROTEIN TVP15"/>
    <property type="match status" value="1"/>
</dbReference>
<feature type="transmembrane region" description="Helical" evidence="5">
    <location>
        <begin position="124"/>
        <end position="143"/>
    </location>
</feature>
<evidence type="ECO:0000256" key="2">
    <source>
        <dbReference type="ARBA" id="ARBA00022692"/>
    </source>
</evidence>
<dbReference type="PANTHER" id="PTHR28128">
    <property type="entry name" value="GOLGI APPARATUS MEMBRANE PROTEIN TVP15"/>
    <property type="match status" value="1"/>
</dbReference>
<dbReference type="EMBL" id="HBFL01003577">
    <property type="protein sequence ID" value="CAD8762495.1"/>
    <property type="molecule type" value="Transcribed_RNA"/>
</dbReference>
<evidence type="ECO:0000256" key="5">
    <source>
        <dbReference type="SAM" id="Phobius"/>
    </source>
</evidence>
<dbReference type="InterPro" id="IPR013714">
    <property type="entry name" value="Golgi_TVP15"/>
</dbReference>